<organism evidence="6 7">
    <name type="scientific">Aureobasidium melanogenum</name>
    <name type="common">Aureobasidium pullulans var. melanogenum</name>
    <dbReference type="NCBI Taxonomy" id="46634"/>
    <lineage>
        <taxon>Eukaryota</taxon>
        <taxon>Fungi</taxon>
        <taxon>Dikarya</taxon>
        <taxon>Ascomycota</taxon>
        <taxon>Pezizomycotina</taxon>
        <taxon>Dothideomycetes</taxon>
        <taxon>Dothideomycetidae</taxon>
        <taxon>Dothideales</taxon>
        <taxon>Saccotheciaceae</taxon>
        <taxon>Aureobasidium</taxon>
    </lineage>
</organism>
<evidence type="ECO:0000313" key="7">
    <source>
        <dbReference type="Proteomes" id="UP000779574"/>
    </source>
</evidence>
<proteinExistence type="predicted"/>
<evidence type="ECO:0000259" key="4">
    <source>
        <dbReference type="Pfam" id="PF04824"/>
    </source>
</evidence>
<feature type="region of interest" description="Disordered" evidence="3">
    <location>
        <begin position="294"/>
        <end position="330"/>
    </location>
</feature>
<dbReference type="Proteomes" id="UP000779574">
    <property type="component" value="Unassembled WGS sequence"/>
</dbReference>
<feature type="compositionally biased region" description="Low complexity" evidence="3">
    <location>
        <begin position="141"/>
        <end position="154"/>
    </location>
</feature>
<feature type="domain" description="Rad21/Rec8-like protein N-terminal" evidence="5">
    <location>
        <begin position="4"/>
        <end position="103"/>
    </location>
</feature>
<dbReference type="GO" id="GO:0030892">
    <property type="term" value="C:mitotic cohesin complex"/>
    <property type="evidence" value="ECO:0007669"/>
    <property type="project" value="TreeGrafter"/>
</dbReference>
<accession>A0A9P8J0F8</accession>
<dbReference type="GO" id="GO:0005634">
    <property type="term" value="C:nucleus"/>
    <property type="evidence" value="ECO:0007669"/>
    <property type="project" value="UniProtKB-SubCell"/>
</dbReference>
<feature type="region of interest" description="Disordered" evidence="3">
    <location>
        <begin position="414"/>
        <end position="450"/>
    </location>
</feature>
<dbReference type="Pfam" id="PF04824">
    <property type="entry name" value="Rad21_Rec8"/>
    <property type="match status" value="1"/>
</dbReference>
<keyword evidence="2" id="KW-0539">Nucleus</keyword>
<protein>
    <recommendedName>
        <fullName evidence="8">Rad21/Rec8-like protein N-terminal domain-containing protein</fullName>
    </recommendedName>
</protein>
<dbReference type="PANTHER" id="PTHR12585:SF70">
    <property type="entry name" value="RAD21_REC8 N TERMINAL DOMAIN PROTEIN (AFU_ORTHOLOGUE AFUA_6G02900)"/>
    <property type="match status" value="1"/>
</dbReference>
<feature type="non-terminal residue" evidence="6">
    <location>
        <position position="707"/>
    </location>
</feature>
<dbReference type="InterPro" id="IPR039781">
    <property type="entry name" value="Rad21/Rec8-like"/>
</dbReference>
<feature type="region of interest" description="Disordered" evidence="3">
    <location>
        <begin position="141"/>
        <end position="162"/>
    </location>
</feature>
<feature type="compositionally biased region" description="Low complexity" evidence="3">
    <location>
        <begin position="316"/>
        <end position="329"/>
    </location>
</feature>
<sequence length="707" mass="75580">MFYSTRHGVATVWLVATLGSKSTLKKVDRKEICAVNIPKACQTIVSPEAPMALRLQSNLLYGVTRVYGEQCNFVLKDAQLEQNKIRTLLRSLHAAPTELDGKHKAKPGQLVLADDPNFIPELAWDIDFDPFHDILGFTSGEGSSPRSSLLSPRTAASSALGSEHMDPNLGLVINHSSSVGGDGFGLGLGGASVGGSDHNRGYSRSLLGANEEGLLPELDLGLGLDFDVDGNIIDNNAAPADGRAASIHTPAPVIRDGALPDSNADQDVVMYDDDSLPMYQDDVDMQDVRPFSPRTAAQQVDPGNPTAAQGEEEEAQSQTSSTTASAPAARVRVPKPLPQDQELELHNADLQAWDREYLDNQWMATQHKLQNGIGGLGTAYQGAEDYMPEPLRMFSGHALLQALTGIQLTIAGTKHPRDIDENDDDQERRVRSRSDDNEVGRAAESNDAAVFDTGFVDDTIHDTIEQGREAPTPLADRHSSAHALPWNHAAPPSRGSSHTGFVPPFPLYGPGAAGPSSSIASGGGFNIVSSHRGRLTVSASPLVGRGALPTTNVEDMNFMQSDDNAHFNDDFAVSDTAAENPTRPSQATDFDLFGPAAAVSTQVAGTSQFLSAALSTESLNFLAFVKAGIVEAQERQETTIEAIASVLDVEASEAKDEFVEFEDLLKPESNSKVVAAQGFLHVLTLVTRGLLSAEQEEAFGHIELRVL</sequence>
<evidence type="ECO:0000256" key="2">
    <source>
        <dbReference type="ARBA" id="ARBA00023242"/>
    </source>
</evidence>
<dbReference type="EMBL" id="JAHFXF010001229">
    <property type="protein sequence ID" value="KAG9672314.1"/>
    <property type="molecule type" value="Genomic_DNA"/>
</dbReference>
<dbReference type="InterPro" id="IPR006909">
    <property type="entry name" value="Rad21/Rec8_C_eu"/>
</dbReference>
<feature type="compositionally biased region" description="Basic and acidic residues" evidence="3">
    <location>
        <begin position="426"/>
        <end position="441"/>
    </location>
</feature>
<evidence type="ECO:0000256" key="3">
    <source>
        <dbReference type="SAM" id="MobiDB-lite"/>
    </source>
</evidence>
<evidence type="ECO:0000256" key="1">
    <source>
        <dbReference type="ARBA" id="ARBA00004123"/>
    </source>
</evidence>
<evidence type="ECO:0008006" key="8">
    <source>
        <dbReference type="Google" id="ProtNLM"/>
    </source>
</evidence>
<dbReference type="GO" id="GO:0003682">
    <property type="term" value="F:chromatin binding"/>
    <property type="evidence" value="ECO:0007669"/>
    <property type="project" value="TreeGrafter"/>
</dbReference>
<dbReference type="PANTHER" id="PTHR12585">
    <property type="entry name" value="SCC1 / RAD21 FAMILY MEMBER"/>
    <property type="match status" value="1"/>
</dbReference>
<dbReference type="AlphaFoldDB" id="A0A9P8J0F8"/>
<comment type="caution">
    <text evidence="6">The sequence shown here is derived from an EMBL/GenBank/DDBJ whole genome shotgun (WGS) entry which is preliminary data.</text>
</comment>
<dbReference type="InterPro" id="IPR006910">
    <property type="entry name" value="Rad21_Rec8_N"/>
</dbReference>
<dbReference type="CDD" id="cd21789">
    <property type="entry name" value="Rad21_Rec8_M_SpRec8p-like"/>
    <property type="match status" value="1"/>
</dbReference>
<name>A0A9P8J0F8_AURME</name>
<comment type="subcellular location">
    <subcellularLocation>
        <location evidence="1">Nucleus</location>
    </subcellularLocation>
</comment>
<reference evidence="6" key="2">
    <citation type="submission" date="2021-08" db="EMBL/GenBank/DDBJ databases">
        <authorList>
            <person name="Gostincar C."/>
            <person name="Sun X."/>
            <person name="Song Z."/>
            <person name="Gunde-Cimerman N."/>
        </authorList>
    </citation>
    <scope>NUCLEOTIDE SEQUENCE</scope>
    <source>
        <strain evidence="6">EXF-9911</strain>
    </source>
</reference>
<reference evidence="6" key="1">
    <citation type="journal article" date="2021" name="J Fungi (Basel)">
        <title>Virulence traits and population genomics of the black yeast Aureobasidium melanogenum.</title>
        <authorList>
            <person name="Cernosa A."/>
            <person name="Sun X."/>
            <person name="Gostincar C."/>
            <person name="Fang C."/>
            <person name="Gunde-Cimerman N."/>
            <person name="Song Z."/>
        </authorList>
    </citation>
    <scope>NUCLEOTIDE SEQUENCE</scope>
    <source>
        <strain evidence="6">EXF-9911</strain>
    </source>
</reference>
<gene>
    <name evidence="6" type="ORF">KCU76_g16727</name>
</gene>
<feature type="region of interest" description="Disordered" evidence="3">
    <location>
        <begin position="470"/>
        <end position="498"/>
    </location>
</feature>
<evidence type="ECO:0000313" key="6">
    <source>
        <dbReference type="EMBL" id="KAG9672314.1"/>
    </source>
</evidence>
<dbReference type="GO" id="GO:0007064">
    <property type="term" value="P:mitotic sister chromatid cohesion"/>
    <property type="evidence" value="ECO:0007669"/>
    <property type="project" value="TreeGrafter"/>
</dbReference>
<dbReference type="Pfam" id="PF04825">
    <property type="entry name" value="Rad21_Rec8_N"/>
    <property type="match status" value="1"/>
</dbReference>
<feature type="domain" description="Rad21/Rec8-like protein C-terminal eukaryotic" evidence="4">
    <location>
        <begin position="667"/>
        <end position="705"/>
    </location>
</feature>
<evidence type="ECO:0000259" key="5">
    <source>
        <dbReference type="Pfam" id="PF04825"/>
    </source>
</evidence>